<evidence type="ECO:0000313" key="20">
    <source>
        <dbReference type="EMBL" id="MDA0185694.1"/>
    </source>
</evidence>
<proteinExistence type="inferred from homology"/>
<keyword evidence="4 18" id="KW-0963">Cytoplasm</keyword>
<comment type="similarity">
    <text evidence="2 18">In the C-terminal section; belongs to the transferase hexapeptide repeat family.</text>
</comment>
<feature type="domain" description="MobA-like NTP transferase" evidence="19">
    <location>
        <begin position="6"/>
        <end position="129"/>
    </location>
</feature>
<name>A0A9X3NI39_9ACTN</name>
<dbReference type="GO" id="GO:0009252">
    <property type="term" value="P:peptidoglycan biosynthetic process"/>
    <property type="evidence" value="ECO:0007669"/>
    <property type="project" value="UniProtKB-UniRule"/>
</dbReference>
<feature type="region of interest" description="Pyrophosphorylase" evidence="18">
    <location>
        <begin position="1"/>
        <end position="232"/>
    </location>
</feature>
<comment type="function">
    <text evidence="17 18">Catalyzes the last two sequential reactions in the de novo biosynthetic pathway for UDP-N-acetylglucosamine (UDP-GlcNAc). The C-terminal domain catalyzes the transfer of acetyl group from acetyl coenzyme A to glucosamine-1-phosphate (GlcN-1-P) to produce N-acetylglucosamine-1-phosphate (GlcNAc-1-P), which is converted into UDP-GlcNAc by the transfer of uridine 5-monophosphate (from uridine 5-triphosphate), a reaction catalyzed by the N-terminal domain.</text>
</comment>
<dbReference type="NCBIfam" id="TIGR01173">
    <property type="entry name" value="glmU"/>
    <property type="match status" value="1"/>
</dbReference>
<comment type="caution">
    <text evidence="18">Lacks conserved residue(s) required for the propagation of feature annotation.</text>
</comment>
<dbReference type="GO" id="GO:0071555">
    <property type="term" value="P:cell wall organization"/>
    <property type="evidence" value="ECO:0007669"/>
    <property type="project" value="UniProtKB-KW"/>
</dbReference>
<feature type="binding site" evidence="18">
    <location>
        <position position="382"/>
    </location>
    <ligand>
        <name>acetyl-CoA</name>
        <dbReference type="ChEBI" id="CHEBI:57288"/>
    </ligand>
</feature>
<feature type="binding site" evidence="18">
    <location>
        <position position="172"/>
    </location>
    <ligand>
        <name>UDP-N-acetyl-alpha-D-glucosamine</name>
        <dbReference type="ChEBI" id="CHEBI:57705"/>
    </ligand>
</feature>
<dbReference type="InterPro" id="IPR025877">
    <property type="entry name" value="MobA-like_NTP_Trfase"/>
</dbReference>
<feature type="binding site" evidence="18">
    <location>
        <position position="353"/>
    </location>
    <ligand>
        <name>UDP-N-acetyl-alpha-D-glucosamine</name>
        <dbReference type="ChEBI" id="CHEBI:57705"/>
    </ligand>
</feature>
<feature type="binding site" evidence="18">
    <location>
        <position position="442"/>
    </location>
    <ligand>
        <name>acetyl-CoA</name>
        <dbReference type="ChEBI" id="CHEBI:57288"/>
    </ligand>
</feature>
<dbReference type="Pfam" id="PF12804">
    <property type="entry name" value="NTP_transf_3"/>
    <property type="match status" value="1"/>
</dbReference>
<dbReference type="GO" id="GO:0008360">
    <property type="term" value="P:regulation of cell shape"/>
    <property type="evidence" value="ECO:0007669"/>
    <property type="project" value="UniProtKB-KW"/>
</dbReference>
<feature type="binding site" evidence="18">
    <location>
        <position position="335"/>
    </location>
    <ligand>
        <name>UDP-N-acetyl-alpha-D-glucosamine</name>
        <dbReference type="ChEBI" id="CHEBI:57705"/>
    </ligand>
</feature>
<comment type="pathway">
    <text evidence="18">Nucleotide-sugar biosynthesis; UDP-N-acetyl-alpha-D-glucosamine biosynthesis; UDP-N-acetyl-alpha-D-glucosamine from N-acetyl-alpha-D-glucosamine 1-phosphate: step 1/1.</text>
</comment>
<comment type="catalytic activity">
    <reaction evidence="15 18">
        <text>alpha-D-glucosamine 1-phosphate + acetyl-CoA = N-acetyl-alpha-D-glucosamine 1-phosphate + CoA + H(+)</text>
        <dbReference type="Rhea" id="RHEA:13725"/>
        <dbReference type="ChEBI" id="CHEBI:15378"/>
        <dbReference type="ChEBI" id="CHEBI:57287"/>
        <dbReference type="ChEBI" id="CHEBI:57288"/>
        <dbReference type="ChEBI" id="CHEBI:57776"/>
        <dbReference type="ChEBI" id="CHEBI:58516"/>
        <dbReference type="EC" id="2.3.1.157"/>
    </reaction>
</comment>
<protein>
    <recommendedName>
        <fullName evidence="18">Bifunctional protein GlmU</fullName>
    </recommendedName>
    <domain>
        <recommendedName>
            <fullName evidence="18">UDP-N-acetylglucosamine pyrophosphorylase</fullName>
            <ecNumber evidence="18">2.7.7.23</ecNumber>
        </recommendedName>
        <alternativeName>
            <fullName evidence="18">N-acetylglucosamine-1-phosphate uridyltransferase</fullName>
        </alternativeName>
    </domain>
    <domain>
        <recommendedName>
            <fullName evidence="18">Glucosamine-1-phosphate N-acetyltransferase</fullName>
            <ecNumber evidence="18">2.3.1.157</ecNumber>
        </recommendedName>
    </domain>
</protein>
<dbReference type="EC" id="2.7.7.23" evidence="18"/>
<evidence type="ECO:0000256" key="12">
    <source>
        <dbReference type="ARBA" id="ARBA00023268"/>
    </source>
</evidence>
<dbReference type="InterPro" id="IPR005882">
    <property type="entry name" value="Bifunctional_GlmU"/>
</dbReference>
<dbReference type="PANTHER" id="PTHR43584">
    <property type="entry name" value="NUCLEOTIDYL TRANSFERASE"/>
    <property type="match status" value="1"/>
</dbReference>
<evidence type="ECO:0000256" key="5">
    <source>
        <dbReference type="ARBA" id="ARBA00022679"/>
    </source>
</evidence>
<keyword evidence="6 18" id="KW-0548">Nucleotidyltransferase</keyword>
<comment type="caution">
    <text evidence="20">The sequence shown here is derived from an EMBL/GenBank/DDBJ whole genome shotgun (WGS) entry which is preliminary data.</text>
</comment>
<feature type="active site" description="Proton acceptor" evidence="18">
    <location>
        <position position="365"/>
    </location>
</feature>
<feature type="binding site" evidence="18">
    <location>
        <position position="230"/>
    </location>
    <ligand>
        <name>UDP-N-acetyl-alpha-D-glucosamine</name>
        <dbReference type="ChEBI" id="CHEBI:57705"/>
    </ligand>
</feature>
<dbReference type="Proteomes" id="UP001147653">
    <property type="component" value="Unassembled WGS sequence"/>
</dbReference>
<evidence type="ECO:0000256" key="15">
    <source>
        <dbReference type="ARBA" id="ARBA00048247"/>
    </source>
</evidence>
<feature type="binding site" evidence="18">
    <location>
        <position position="153"/>
    </location>
    <ligand>
        <name>UDP-N-acetyl-alpha-D-glucosamine</name>
        <dbReference type="ChEBI" id="CHEBI:57705"/>
    </ligand>
</feature>
<dbReference type="CDD" id="cd03353">
    <property type="entry name" value="LbH_GlmU_C"/>
    <property type="match status" value="1"/>
</dbReference>
<evidence type="ECO:0000256" key="1">
    <source>
        <dbReference type="ARBA" id="ARBA00004496"/>
    </source>
</evidence>
<dbReference type="HAMAP" id="MF_01631">
    <property type="entry name" value="GlmU"/>
    <property type="match status" value="1"/>
</dbReference>
<dbReference type="GO" id="GO:0019134">
    <property type="term" value="F:glucosamine-1-phosphate N-acetyltransferase activity"/>
    <property type="evidence" value="ECO:0007669"/>
    <property type="project" value="UniProtKB-UniRule"/>
</dbReference>
<evidence type="ECO:0000313" key="21">
    <source>
        <dbReference type="Proteomes" id="UP001147653"/>
    </source>
</evidence>
<gene>
    <name evidence="18 20" type="primary">glmU</name>
    <name evidence="20" type="ORF">OJ997_35650</name>
</gene>
<dbReference type="RefSeq" id="WP_270030211.1">
    <property type="nucleotide sequence ID" value="NZ_JAPDDP010000134.1"/>
</dbReference>
<evidence type="ECO:0000256" key="6">
    <source>
        <dbReference type="ARBA" id="ARBA00022695"/>
    </source>
</evidence>
<dbReference type="GO" id="GO:0000902">
    <property type="term" value="P:cell morphogenesis"/>
    <property type="evidence" value="ECO:0007669"/>
    <property type="project" value="UniProtKB-UniRule"/>
</dbReference>
<keyword evidence="9 18" id="KW-0460">Magnesium</keyword>
<dbReference type="EMBL" id="JAPDDP010000134">
    <property type="protein sequence ID" value="MDA0185694.1"/>
    <property type="molecule type" value="Genomic_DNA"/>
</dbReference>
<dbReference type="AlphaFoldDB" id="A0A9X3NI39"/>
<comment type="similarity">
    <text evidence="3 18">In the N-terminal section; belongs to the N-acetylglucosamine-1-phosphate uridyltransferase family.</text>
</comment>
<keyword evidence="21" id="KW-1185">Reference proteome</keyword>
<comment type="subcellular location">
    <subcellularLocation>
        <location evidence="1 18">Cytoplasm</location>
    </subcellularLocation>
</comment>
<comment type="subunit">
    <text evidence="18">Homotrimer.</text>
</comment>
<comment type="pathway">
    <text evidence="18">Nucleotide-sugar biosynthesis; UDP-N-acetyl-alpha-D-glucosamine biosynthesis; N-acetyl-alpha-D-glucosamine 1-phosphate from alpha-D-glucosamine 6-phosphate (route II): step 2/2.</text>
</comment>
<sequence length="457" mass="48103">MSAPTVVIIAAGEGTRMRSKLPKVLHPLCGRPLILWPVTAAQEAGAGKVVVVDNPKRRLEDRLPDGVEIAVQPEPNGTGGAVQAATEHIDPDTTVVILAGDVPLITAAAIDALVKAHEDSEAAGTMATMELDDPGQYGRVVRDKTGNVEKVVEAKSGEGDATPEQLEIREVNTGIYAFQGAALLDALDRLEPDNAQGELYLPDVLPQLKAAGKTIAAHLITDHTLTLGVNDRVQLAEVRQIAQQRIHDELQRAGVAILDPKSTHIDADVTIGQDTVVEPGTSLKGNTSIGADCAIGPHTTIIDSQLGDGVSVPHSYLVSARVDDFGTIGPFAYLRPDAHLHQNAKAGAFVEIKNSNIGRGSKVPHLSYIGDADIGENTNIGASNITANYDGRKKHRTRIGSNVRTSVDTAFVAPVEVGDGAFTAAGSVITEDVPANALGVARARQTNIADYADRRKP</sequence>
<dbReference type="SUPFAM" id="SSF51161">
    <property type="entry name" value="Trimeric LpxA-like enzymes"/>
    <property type="match status" value="1"/>
</dbReference>
<feature type="binding site" evidence="18">
    <location>
        <begin position="388"/>
        <end position="389"/>
    </location>
    <ligand>
        <name>acetyl-CoA</name>
        <dbReference type="ChEBI" id="CHEBI:57288"/>
    </ligand>
</feature>
<evidence type="ECO:0000256" key="7">
    <source>
        <dbReference type="ARBA" id="ARBA00022723"/>
    </source>
</evidence>
<feature type="binding site" evidence="18">
    <location>
        <position position="230"/>
    </location>
    <ligand>
        <name>Mg(2+)</name>
        <dbReference type="ChEBI" id="CHEBI:18420"/>
    </ligand>
</feature>
<dbReference type="GO" id="GO:0000287">
    <property type="term" value="F:magnesium ion binding"/>
    <property type="evidence" value="ECO:0007669"/>
    <property type="project" value="UniProtKB-UniRule"/>
</dbReference>
<dbReference type="GO" id="GO:0003977">
    <property type="term" value="F:UDP-N-acetylglucosamine diphosphorylase activity"/>
    <property type="evidence" value="ECO:0007669"/>
    <property type="project" value="UniProtKB-UniRule"/>
</dbReference>
<dbReference type="EC" id="2.3.1.157" evidence="18"/>
<feature type="binding site" evidence="18">
    <location>
        <position position="138"/>
    </location>
    <ligand>
        <name>UDP-N-acetyl-alpha-D-glucosamine</name>
        <dbReference type="ChEBI" id="CHEBI:57705"/>
    </ligand>
</feature>
<feature type="region of interest" description="N-acetyltransferase" evidence="18">
    <location>
        <begin position="254"/>
        <end position="457"/>
    </location>
</feature>
<evidence type="ECO:0000256" key="8">
    <source>
        <dbReference type="ARBA" id="ARBA00022737"/>
    </source>
</evidence>
<feature type="binding site" evidence="18">
    <location>
        <position position="23"/>
    </location>
    <ligand>
        <name>UDP-N-acetyl-alpha-D-glucosamine</name>
        <dbReference type="ChEBI" id="CHEBI:57705"/>
    </ligand>
</feature>
<organism evidence="20 21">
    <name type="scientific">Solirubrobacter phytolaccae</name>
    <dbReference type="NCBI Taxonomy" id="1404360"/>
    <lineage>
        <taxon>Bacteria</taxon>
        <taxon>Bacillati</taxon>
        <taxon>Actinomycetota</taxon>
        <taxon>Thermoleophilia</taxon>
        <taxon>Solirubrobacterales</taxon>
        <taxon>Solirubrobacteraceae</taxon>
        <taxon>Solirubrobacter</taxon>
    </lineage>
</organism>
<feature type="binding site" evidence="18">
    <location>
        <position position="379"/>
    </location>
    <ligand>
        <name>UDP-N-acetyl-alpha-D-glucosamine</name>
        <dbReference type="ChEBI" id="CHEBI:57705"/>
    </ligand>
</feature>
<evidence type="ECO:0000256" key="13">
    <source>
        <dbReference type="ARBA" id="ARBA00023315"/>
    </source>
</evidence>
<dbReference type="Gene3D" id="3.90.550.10">
    <property type="entry name" value="Spore Coat Polysaccharide Biosynthesis Protein SpsA, Chain A"/>
    <property type="match status" value="1"/>
</dbReference>
<keyword evidence="10 18" id="KW-0133">Cell shape</keyword>
<dbReference type="SUPFAM" id="SSF53448">
    <property type="entry name" value="Nucleotide-diphospho-sugar transferases"/>
    <property type="match status" value="1"/>
</dbReference>
<evidence type="ECO:0000256" key="10">
    <source>
        <dbReference type="ARBA" id="ARBA00022960"/>
    </source>
</evidence>
<feature type="binding site" evidence="18">
    <location>
        <position position="72"/>
    </location>
    <ligand>
        <name>UDP-N-acetyl-alpha-D-glucosamine</name>
        <dbReference type="ChEBI" id="CHEBI:57705"/>
    </ligand>
</feature>
<feature type="binding site" evidence="18">
    <location>
        <position position="425"/>
    </location>
    <ligand>
        <name>acetyl-CoA</name>
        <dbReference type="ChEBI" id="CHEBI:57288"/>
    </ligand>
</feature>
<keyword evidence="13 18" id="KW-0012">Acyltransferase</keyword>
<feature type="binding site" evidence="18">
    <location>
        <position position="101"/>
    </location>
    <ligand>
        <name>Mg(2+)</name>
        <dbReference type="ChEBI" id="CHEBI:18420"/>
    </ligand>
</feature>
<evidence type="ECO:0000256" key="9">
    <source>
        <dbReference type="ARBA" id="ARBA00022842"/>
    </source>
</evidence>
<feature type="binding site" evidence="18">
    <location>
        <position position="368"/>
    </location>
    <ligand>
        <name>UDP-N-acetyl-alpha-D-glucosamine</name>
        <dbReference type="ChEBI" id="CHEBI:57705"/>
    </ligand>
</feature>
<keyword evidence="11 18" id="KW-0573">Peptidoglycan synthesis</keyword>
<evidence type="ECO:0000256" key="14">
    <source>
        <dbReference type="ARBA" id="ARBA00023316"/>
    </source>
</evidence>
<evidence type="ECO:0000256" key="16">
    <source>
        <dbReference type="ARBA" id="ARBA00048493"/>
    </source>
</evidence>
<dbReference type="InterPro" id="IPR029044">
    <property type="entry name" value="Nucleotide-diphossugar_trans"/>
</dbReference>
<feature type="region of interest" description="Linker" evidence="18">
    <location>
        <begin position="233"/>
        <end position="253"/>
    </location>
</feature>
<comment type="cofactor">
    <cofactor evidence="18">
        <name>Mg(2+)</name>
        <dbReference type="ChEBI" id="CHEBI:18420"/>
    </cofactor>
    <text evidence="18">Binds 1 Mg(2+) ion per subunit.</text>
</comment>
<evidence type="ECO:0000256" key="18">
    <source>
        <dbReference type="HAMAP-Rule" id="MF_01631"/>
    </source>
</evidence>
<dbReference type="Gene3D" id="2.160.10.10">
    <property type="entry name" value="Hexapeptide repeat proteins"/>
    <property type="match status" value="1"/>
</dbReference>
<evidence type="ECO:0000259" key="19">
    <source>
        <dbReference type="Pfam" id="PF12804"/>
    </source>
</evidence>
<dbReference type="GO" id="GO:0005737">
    <property type="term" value="C:cytoplasm"/>
    <property type="evidence" value="ECO:0007669"/>
    <property type="project" value="UniProtKB-SubCell"/>
</dbReference>
<comment type="catalytic activity">
    <reaction evidence="16 18">
        <text>N-acetyl-alpha-D-glucosamine 1-phosphate + UTP + H(+) = UDP-N-acetyl-alpha-D-glucosamine + diphosphate</text>
        <dbReference type="Rhea" id="RHEA:13509"/>
        <dbReference type="ChEBI" id="CHEBI:15378"/>
        <dbReference type="ChEBI" id="CHEBI:33019"/>
        <dbReference type="ChEBI" id="CHEBI:46398"/>
        <dbReference type="ChEBI" id="CHEBI:57705"/>
        <dbReference type="ChEBI" id="CHEBI:57776"/>
        <dbReference type="EC" id="2.7.7.23"/>
    </reaction>
</comment>
<dbReference type="GO" id="GO:0009245">
    <property type="term" value="P:lipid A biosynthetic process"/>
    <property type="evidence" value="ECO:0007669"/>
    <property type="project" value="UniProtKB-UniRule"/>
</dbReference>
<evidence type="ECO:0000256" key="2">
    <source>
        <dbReference type="ARBA" id="ARBA00007707"/>
    </source>
</evidence>
<dbReference type="GO" id="GO:0006048">
    <property type="term" value="P:UDP-N-acetylglucosamine biosynthetic process"/>
    <property type="evidence" value="ECO:0007669"/>
    <property type="project" value="InterPro"/>
</dbReference>
<dbReference type="CDD" id="cd02540">
    <property type="entry name" value="GT2_GlmU_N_bac"/>
    <property type="match status" value="1"/>
</dbReference>
<dbReference type="Pfam" id="PF00132">
    <property type="entry name" value="Hexapep"/>
    <property type="match status" value="1"/>
</dbReference>
<keyword evidence="7 18" id="KW-0479">Metal-binding</keyword>
<dbReference type="InterPro" id="IPR050065">
    <property type="entry name" value="GlmU-like"/>
</dbReference>
<evidence type="ECO:0000256" key="4">
    <source>
        <dbReference type="ARBA" id="ARBA00022490"/>
    </source>
</evidence>
<accession>A0A9X3NI39</accession>
<evidence type="ECO:0000256" key="17">
    <source>
        <dbReference type="ARBA" id="ARBA00049628"/>
    </source>
</evidence>
<dbReference type="InterPro" id="IPR011004">
    <property type="entry name" value="Trimer_LpxA-like_sf"/>
</dbReference>
<keyword evidence="14 18" id="KW-0961">Cell wall biogenesis/degradation</keyword>
<evidence type="ECO:0000256" key="3">
    <source>
        <dbReference type="ARBA" id="ARBA00007947"/>
    </source>
</evidence>
<keyword evidence="8 18" id="KW-0677">Repeat</keyword>
<dbReference type="InterPro" id="IPR038009">
    <property type="entry name" value="GlmU_C_LbH"/>
</dbReference>
<reference evidence="20" key="1">
    <citation type="submission" date="2022-10" db="EMBL/GenBank/DDBJ databases">
        <title>The WGS of Solirubrobacter phytolaccae KCTC 29190.</title>
        <authorList>
            <person name="Jiang Z."/>
        </authorList>
    </citation>
    <scope>NUCLEOTIDE SEQUENCE</scope>
    <source>
        <strain evidence="20">KCTC 29190</strain>
    </source>
</reference>
<keyword evidence="5 18" id="KW-0808">Transferase</keyword>
<evidence type="ECO:0000256" key="11">
    <source>
        <dbReference type="ARBA" id="ARBA00022984"/>
    </source>
</evidence>
<keyword evidence="12 18" id="KW-0511">Multifunctional enzyme</keyword>
<dbReference type="GO" id="GO:0016020">
    <property type="term" value="C:membrane"/>
    <property type="evidence" value="ECO:0007669"/>
    <property type="project" value="GOC"/>
</dbReference>
<comment type="pathway">
    <text evidence="18">Bacterial outer membrane biogenesis; LPS lipid A biosynthesis.</text>
</comment>
<dbReference type="InterPro" id="IPR001451">
    <property type="entry name" value="Hexapep"/>
</dbReference>
<feature type="binding site" evidence="18">
    <location>
        <begin position="77"/>
        <end position="78"/>
    </location>
    <ligand>
        <name>UDP-N-acetyl-alpha-D-glucosamine</name>
        <dbReference type="ChEBI" id="CHEBI:57705"/>
    </ligand>
</feature>
<dbReference type="PANTHER" id="PTHR43584:SF3">
    <property type="entry name" value="BIFUNCTIONAL PROTEIN GLMU"/>
    <property type="match status" value="1"/>
</dbReference>